<protein>
    <submittedName>
        <fullName evidence="7">Dioxygenase</fullName>
    </submittedName>
</protein>
<evidence type="ECO:0000313" key="8">
    <source>
        <dbReference type="Proteomes" id="UP000309676"/>
    </source>
</evidence>
<dbReference type="GO" id="GO:0008198">
    <property type="term" value="F:ferrous iron binding"/>
    <property type="evidence" value="ECO:0007669"/>
    <property type="project" value="InterPro"/>
</dbReference>
<comment type="similarity">
    <text evidence="2">Belongs to the DODA-type extradiol aromatic ring-opening dioxygenase family.</text>
</comment>
<comment type="caution">
    <text evidence="7">The sequence shown here is derived from an EMBL/GenBank/DDBJ whole genome shotgun (WGS) entry which is preliminary data.</text>
</comment>
<accession>A0A5R9GCP9</accession>
<dbReference type="PANTHER" id="PTHR30096:SF0">
    <property type="entry name" value="4,5-DOPA DIOXYGENASE EXTRADIOL-LIKE PROTEIN"/>
    <property type="match status" value="1"/>
</dbReference>
<evidence type="ECO:0000256" key="3">
    <source>
        <dbReference type="ARBA" id="ARBA00022723"/>
    </source>
</evidence>
<dbReference type="PIRSF" id="PIRSF006157">
    <property type="entry name" value="Doxgns_DODA"/>
    <property type="match status" value="1"/>
</dbReference>
<name>A0A5R9GCP9_9BACL</name>
<reference evidence="7 8" key="1">
    <citation type="submission" date="2019-05" db="EMBL/GenBank/DDBJ databases">
        <authorList>
            <person name="Narsing Rao M.P."/>
            <person name="Li W.J."/>
        </authorList>
    </citation>
    <scope>NUCLEOTIDE SEQUENCE [LARGE SCALE GENOMIC DNA]</scope>
    <source>
        <strain evidence="7 8">SYSU_K30003</strain>
    </source>
</reference>
<keyword evidence="3" id="KW-0479">Metal-binding</keyword>
<dbReference type="RefSeq" id="WP_138196172.1">
    <property type="nucleotide sequence ID" value="NZ_VCIW01000015.1"/>
</dbReference>
<proteinExistence type="inferred from homology"/>
<dbReference type="PANTHER" id="PTHR30096">
    <property type="entry name" value="4,5-DOPA DIOXYGENASE EXTRADIOL-LIKE PROTEIN"/>
    <property type="match status" value="1"/>
</dbReference>
<sequence length="257" mass="28567">MEMPSLFLAHGSPMLAIEQSPYASFLEAYAAKLGKPKAIVIFTAHWETERTTISSSDDVYETIYDFGGFPDELYRVKYPARGSSVVAGLVADRLAAAGLPVERDYERGLDHGSWTLLRRMYPEADVPVVQASVNPYAPPERQFAIGAALRGLGEQGVLVIGSGVTVHNLRAVKWGQETPEPWAVAFDDWLLETTNARRLEDLFDYEEQAPMARMAVPRAEHFVPYFIAFGSGDPSRAPETIHRSYMFGTLSNLSMKF</sequence>
<dbReference type="InterPro" id="IPR014436">
    <property type="entry name" value="Extradiol_dOase_DODA"/>
</dbReference>
<dbReference type="AlphaFoldDB" id="A0A5R9GCP9"/>
<dbReference type="InterPro" id="IPR004183">
    <property type="entry name" value="Xdiol_dOase_suB"/>
</dbReference>
<dbReference type="OrthoDB" id="9790889at2"/>
<evidence type="ECO:0000256" key="1">
    <source>
        <dbReference type="ARBA" id="ARBA00001947"/>
    </source>
</evidence>
<dbReference type="Gene3D" id="3.40.830.10">
    <property type="entry name" value="LigB-like"/>
    <property type="match status" value="1"/>
</dbReference>
<gene>
    <name evidence="7" type="ORF">FE782_20695</name>
</gene>
<dbReference type="Proteomes" id="UP000309676">
    <property type="component" value="Unassembled WGS sequence"/>
</dbReference>
<dbReference type="CDD" id="cd07363">
    <property type="entry name" value="45_DOPA_Dioxygenase"/>
    <property type="match status" value="1"/>
</dbReference>
<evidence type="ECO:0000256" key="4">
    <source>
        <dbReference type="ARBA" id="ARBA00022833"/>
    </source>
</evidence>
<keyword evidence="5" id="KW-0560">Oxidoreductase</keyword>
<dbReference type="GO" id="GO:0008270">
    <property type="term" value="F:zinc ion binding"/>
    <property type="evidence" value="ECO:0007669"/>
    <property type="project" value="InterPro"/>
</dbReference>
<comment type="cofactor">
    <cofactor evidence="1">
        <name>Zn(2+)</name>
        <dbReference type="ChEBI" id="CHEBI:29105"/>
    </cofactor>
</comment>
<organism evidence="7 8">
    <name type="scientific">Paenibacillus antri</name>
    <dbReference type="NCBI Taxonomy" id="2582848"/>
    <lineage>
        <taxon>Bacteria</taxon>
        <taxon>Bacillati</taxon>
        <taxon>Bacillota</taxon>
        <taxon>Bacilli</taxon>
        <taxon>Bacillales</taxon>
        <taxon>Paenibacillaceae</taxon>
        <taxon>Paenibacillus</taxon>
    </lineage>
</organism>
<keyword evidence="8" id="KW-1185">Reference proteome</keyword>
<evidence type="ECO:0000313" key="7">
    <source>
        <dbReference type="EMBL" id="TLS50443.1"/>
    </source>
</evidence>
<evidence type="ECO:0000259" key="6">
    <source>
        <dbReference type="Pfam" id="PF02900"/>
    </source>
</evidence>
<evidence type="ECO:0000256" key="2">
    <source>
        <dbReference type="ARBA" id="ARBA00007581"/>
    </source>
</evidence>
<dbReference type="EMBL" id="VCIW01000015">
    <property type="protein sequence ID" value="TLS50443.1"/>
    <property type="molecule type" value="Genomic_DNA"/>
</dbReference>
<evidence type="ECO:0000256" key="5">
    <source>
        <dbReference type="ARBA" id="ARBA00023002"/>
    </source>
</evidence>
<keyword evidence="4" id="KW-0862">Zinc</keyword>
<dbReference type="SUPFAM" id="SSF53213">
    <property type="entry name" value="LigB-like"/>
    <property type="match status" value="1"/>
</dbReference>
<dbReference type="Pfam" id="PF02900">
    <property type="entry name" value="LigB"/>
    <property type="match status" value="1"/>
</dbReference>
<dbReference type="GO" id="GO:0016702">
    <property type="term" value="F:oxidoreductase activity, acting on single donors with incorporation of molecular oxygen, incorporation of two atoms of oxygen"/>
    <property type="evidence" value="ECO:0007669"/>
    <property type="project" value="UniProtKB-ARBA"/>
</dbReference>
<keyword evidence="7" id="KW-0223">Dioxygenase</keyword>
<feature type="domain" description="Extradiol ring-cleavage dioxygenase class III enzyme subunit B" evidence="6">
    <location>
        <begin position="6"/>
        <end position="254"/>
    </location>
</feature>